<sequence>MRLCCCRLVQNELTDDAAPHFADLFQADTGLLHLLLISNQFSVEGIQQLAEALPHNSALKEICVKGNQLSEEEEKQFVAEKRLRFH</sequence>
<dbReference type="KEGG" id="ncc:104959566"/>
<dbReference type="SUPFAM" id="SSF52047">
    <property type="entry name" value="RNI-like"/>
    <property type="match status" value="1"/>
</dbReference>
<gene>
    <name evidence="2" type="primary">LOC104959566</name>
</gene>
<accession>A0A6I9PC65</accession>
<reference evidence="2" key="1">
    <citation type="submission" date="2025-08" db="UniProtKB">
        <authorList>
            <consortium name="RefSeq"/>
        </authorList>
    </citation>
    <scope>IDENTIFICATION</scope>
    <source>
        <tissue evidence="2">Muscle</tissue>
    </source>
</reference>
<dbReference type="GeneID" id="104959566"/>
<dbReference type="InterPro" id="IPR032675">
    <property type="entry name" value="LRR_dom_sf"/>
</dbReference>
<protein>
    <submittedName>
        <fullName evidence="2">Nucleotide-binding oligomerization domain-containing protein 1-like</fullName>
    </submittedName>
</protein>
<name>A0A6I9PC65_9TELE</name>
<organism evidence="1 2">
    <name type="scientific">Notothenia coriiceps</name>
    <name type="common">black rockcod</name>
    <dbReference type="NCBI Taxonomy" id="8208"/>
    <lineage>
        <taxon>Eukaryota</taxon>
        <taxon>Metazoa</taxon>
        <taxon>Chordata</taxon>
        <taxon>Craniata</taxon>
        <taxon>Vertebrata</taxon>
        <taxon>Euteleostomi</taxon>
        <taxon>Actinopterygii</taxon>
        <taxon>Neopterygii</taxon>
        <taxon>Teleostei</taxon>
        <taxon>Neoteleostei</taxon>
        <taxon>Acanthomorphata</taxon>
        <taxon>Eupercaria</taxon>
        <taxon>Perciformes</taxon>
        <taxon>Notothenioidei</taxon>
        <taxon>Nototheniidae</taxon>
        <taxon>Notothenia</taxon>
    </lineage>
</organism>
<dbReference type="Proteomes" id="UP000504611">
    <property type="component" value="Unplaced"/>
</dbReference>
<dbReference type="OrthoDB" id="120976at2759"/>
<dbReference type="RefSeq" id="XP_010785777.1">
    <property type="nucleotide sequence ID" value="XM_010787475.1"/>
</dbReference>
<evidence type="ECO:0000313" key="2">
    <source>
        <dbReference type="RefSeq" id="XP_010785777.1"/>
    </source>
</evidence>
<dbReference type="Gene3D" id="3.80.10.10">
    <property type="entry name" value="Ribonuclease Inhibitor"/>
    <property type="match status" value="1"/>
</dbReference>
<keyword evidence="1" id="KW-1185">Reference proteome</keyword>
<proteinExistence type="predicted"/>
<evidence type="ECO:0000313" key="1">
    <source>
        <dbReference type="Proteomes" id="UP000504611"/>
    </source>
</evidence>
<dbReference type="AlphaFoldDB" id="A0A6I9PC65"/>